<organism evidence="1 2">
    <name type="scientific">Letharia columbiana</name>
    <dbReference type="NCBI Taxonomy" id="112416"/>
    <lineage>
        <taxon>Eukaryota</taxon>
        <taxon>Fungi</taxon>
        <taxon>Dikarya</taxon>
        <taxon>Ascomycota</taxon>
        <taxon>Pezizomycotina</taxon>
        <taxon>Lecanoromycetes</taxon>
        <taxon>OSLEUM clade</taxon>
        <taxon>Lecanoromycetidae</taxon>
        <taxon>Lecanorales</taxon>
        <taxon>Lecanorineae</taxon>
        <taxon>Parmeliaceae</taxon>
        <taxon>Letharia</taxon>
    </lineage>
</organism>
<dbReference type="EMBL" id="JACCJC010000035">
    <property type="protein sequence ID" value="KAF6233567.1"/>
    <property type="molecule type" value="Genomic_DNA"/>
</dbReference>
<proteinExistence type="predicted"/>
<comment type="caution">
    <text evidence="1">The sequence shown here is derived from an EMBL/GenBank/DDBJ whole genome shotgun (WGS) entry which is preliminary data.</text>
</comment>
<dbReference type="GeneID" id="59289780"/>
<dbReference type="Proteomes" id="UP000578531">
    <property type="component" value="Unassembled WGS sequence"/>
</dbReference>
<dbReference type="RefSeq" id="XP_037162984.1">
    <property type="nucleotide sequence ID" value="XM_037310024.1"/>
</dbReference>
<sequence length="124" mass="13582">MIIRKWQLLSRTPESLSIVPFFYRVHAISSAYKSKLQAEMVKMNLEASDAVGATGMIAHQSNDISLAQGSSYMSSPVGARRAAENTKGYRDVILGPLCPQKCTTSAKDDLRWPASPSYAKANMI</sequence>
<name>A0A8H6L2X8_9LECA</name>
<gene>
    <name evidence="1" type="ORF">HO173_008124</name>
</gene>
<reference evidence="1 2" key="1">
    <citation type="journal article" date="2020" name="Genomics">
        <title>Complete, high-quality genomes from long-read metagenomic sequencing of two wolf lichen thalli reveals enigmatic genome architecture.</title>
        <authorList>
            <person name="McKenzie S.K."/>
            <person name="Walston R.F."/>
            <person name="Allen J.L."/>
        </authorList>
    </citation>
    <scope>NUCLEOTIDE SEQUENCE [LARGE SCALE GENOMIC DNA]</scope>
    <source>
        <strain evidence="1">WasteWater2</strain>
    </source>
</reference>
<evidence type="ECO:0000313" key="2">
    <source>
        <dbReference type="Proteomes" id="UP000578531"/>
    </source>
</evidence>
<accession>A0A8H6L2X8</accession>
<protein>
    <submittedName>
        <fullName evidence="1">Uncharacterized protein</fullName>
    </submittedName>
</protein>
<evidence type="ECO:0000313" key="1">
    <source>
        <dbReference type="EMBL" id="KAF6233567.1"/>
    </source>
</evidence>
<keyword evidence="2" id="KW-1185">Reference proteome</keyword>
<dbReference type="AlphaFoldDB" id="A0A8H6L2X8"/>